<feature type="region of interest" description="Disordered" evidence="2">
    <location>
        <begin position="1"/>
        <end position="75"/>
    </location>
</feature>
<feature type="region of interest" description="Disordered" evidence="2">
    <location>
        <begin position="159"/>
        <end position="178"/>
    </location>
</feature>
<evidence type="ECO:0000256" key="1">
    <source>
        <dbReference type="SAM" id="Coils"/>
    </source>
</evidence>
<feature type="compositionally biased region" description="Polar residues" evidence="2">
    <location>
        <begin position="110"/>
        <end position="125"/>
    </location>
</feature>
<organism evidence="3 4">
    <name type="scientific">Perkinsus olseni</name>
    <name type="common">Perkinsus atlanticus</name>
    <dbReference type="NCBI Taxonomy" id="32597"/>
    <lineage>
        <taxon>Eukaryota</taxon>
        <taxon>Sar</taxon>
        <taxon>Alveolata</taxon>
        <taxon>Perkinsozoa</taxon>
        <taxon>Perkinsea</taxon>
        <taxon>Perkinsida</taxon>
        <taxon>Perkinsidae</taxon>
        <taxon>Perkinsus</taxon>
    </lineage>
</organism>
<evidence type="ECO:0000313" key="4">
    <source>
        <dbReference type="Proteomes" id="UP000572268"/>
    </source>
</evidence>
<dbReference type="EMBL" id="JABANN010000005">
    <property type="protein sequence ID" value="KAF4676152.1"/>
    <property type="molecule type" value="Genomic_DNA"/>
</dbReference>
<dbReference type="Proteomes" id="UP000572268">
    <property type="component" value="Unassembled WGS sequence"/>
</dbReference>
<feature type="region of interest" description="Disordered" evidence="2">
    <location>
        <begin position="675"/>
        <end position="701"/>
    </location>
</feature>
<comment type="caution">
    <text evidence="3">The sequence shown here is derived from an EMBL/GenBank/DDBJ whole genome shotgun (WGS) entry which is preliminary data.</text>
</comment>
<reference evidence="3 4" key="1">
    <citation type="submission" date="2020-04" db="EMBL/GenBank/DDBJ databases">
        <title>Perkinsus olseni comparative genomics.</title>
        <authorList>
            <person name="Bogema D.R."/>
        </authorList>
    </citation>
    <scope>NUCLEOTIDE SEQUENCE [LARGE SCALE GENOMIC DNA]</scope>
    <source>
        <strain evidence="3">ATCC PRA-31</strain>
    </source>
</reference>
<name>A0A7J6MX09_PEROL</name>
<feature type="compositionally biased region" description="Pro residues" evidence="2">
    <location>
        <begin position="26"/>
        <end position="35"/>
    </location>
</feature>
<gene>
    <name evidence="3" type="ORF">FOL46_007204</name>
</gene>
<evidence type="ECO:0000313" key="3">
    <source>
        <dbReference type="EMBL" id="KAF4676152.1"/>
    </source>
</evidence>
<proteinExistence type="predicted"/>
<feature type="compositionally biased region" description="Basic and acidic residues" evidence="2">
    <location>
        <begin position="37"/>
        <end position="55"/>
    </location>
</feature>
<feature type="compositionally biased region" description="Polar residues" evidence="2">
    <location>
        <begin position="59"/>
        <end position="73"/>
    </location>
</feature>
<feature type="coiled-coil region" evidence="1">
    <location>
        <begin position="195"/>
        <end position="268"/>
    </location>
</feature>
<keyword evidence="1" id="KW-0175">Coiled coil</keyword>
<accession>A0A7J6MX09</accession>
<protein>
    <submittedName>
        <fullName evidence="3">Uncharacterized protein</fullName>
    </submittedName>
</protein>
<feature type="region of interest" description="Disordered" evidence="2">
    <location>
        <begin position="102"/>
        <end position="125"/>
    </location>
</feature>
<evidence type="ECO:0000256" key="2">
    <source>
        <dbReference type="SAM" id="MobiDB-lite"/>
    </source>
</evidence>
<sequence length="1666" mass="185027">MLPPLIAAGEAEEGLDDEGNSRSPPVALPPTPPSDRPASEGTREHRKAPIAERARNGAKPNQTSGGPLNSVQDSGARITMLNRTVVKLREKLKRKALEVEKLRKGRRQKSSTCSDTELQGSMQQPTRELEVIKGYAERTRKLEENLQLSRLEIERLQEEADRRHQDKATASGGPPPSRLLTELDMSSYLADGIFAADDDKAAEELRSQLEESERARQRLTCELKTLRILHEKANEQLEDTTIAREREIINLSASVKQLQARLNTERERACELERDVGLAPEREELLRGEIGELKRSIHKVTSRLEESRAAHRQLLANNNTRELVTKALLLVYVESMARTTRTACRVDVLEKAHKEEKEKLVSQHEVTLMEVEARHQKELDKFNSDRYSRTAPDSAWERVGGAEGGVQILSRHLAYYRELDEIHRGRRDFNGLFITVLRNDQYSPAWFVNYIAVILGIQQAQRIRIVNEERGHHIRSCDTCDDQYAGPDTELEDGDGRVRVTVEIIEDSSDADDSTKMEAKSKIALPRRLASLWLRSHASDSDTNSGENLLSELGVEQFALLHGSQTIVREESYSQANFVGRSVCDISARRMVVTAHYVVLEPDAEAVVRLVATDVETRRVFVLYLRPSELPGGMGKLEDTTPDDISALAQSTLRIIKIDGAATLCAVEVFDTSMSTQQRDGDNRGEVGSLPQSSLHERHDILGTREQREGEIFRDSLVLDENLEVVVRIDRDQTINTISVVLERDGGVFMRARTLTKIDREVGSLSDPPPGESTLSHDGVLTHCQTCSWQEGVLTILLESTDREAMLHLFFNRYDAPSGSRTVHRRLLIHGEDGSCVLVPLMPSSSRLLNPHQSSRITAVLQERYFKGSASSFGMRKDRHGHTAAETIDQEAGDIFANSRPARTQLMETRRAISCGGSQATHDCALYAVLKDPAPGHPPIPDEYTVEVQPVPATLGLDLDSDTNSLARLELYLSCEEVEEFMKGMVGDTGLLEEENIPACILSGLVLSLDDDGVPQMTLSSTLQPCDGTANDETPMPSSLGWNELFCGTKQLNDLRLLVSVYATNTSDRTGSILVFIDEPLSHSSFFAVMPIDGQTDQPERHMISVFNFPSSSRDASREDKTFKERSLVVCLAEASFPHVITVSLVDTQVPNELSLAFRNDFCPASSRGVPNWGIVQRDEQARDGSSIAQQQRHYTRKTERSLIRHLFDTSCRMLRDGCIVEADDKSISYRYCPKDKLSGFDHTSIRQDGSAETAIPVVAATIPSNDEVEVLYAANRSVPGAEASRDLRILLKSIPLSLEDGIPTSRKLTLTFSLDDLSSTHLIVPSHDGRPFIFTTLVTLGAHTFVLSILQDSDVRIALGHPDGQRTLWQGAVMFSAEDVKLANFRAPYPSPNEHRASMLHWFTSSSYYVAPVSGTGTGGALSEENTPGDPGNLTKSQNKEFGELFLLYGIAMDPLGRESIVFRPRLLQAELIRRKPSASERENAASGIATEGPLAQTVHAMKNLQGGSAPRVDVSGEALASARREVRLADGRSCSVMVELFEGCSDRSIQAFHAINYTIRVRELNPADGRSIRTILVRDTLADVLNRRFSVGVYKQWVRIDQIHESDLTDWLSAYSQEDLLSVVNAPLLEAAIVTRFSFDVESKIPTDKKLPRVFFDGPPLGDS</sequence>